<comment type="caution">
    <text evidence="1">The sequence shown here is derived from an EMBL/GenBank/DDBJ whole genome shotgun (WGS) entry which is preliminary data.</text>
</comment>
<evidence type="ECO:0000313" key="2">
    <source>
        <dbReference type="Proteomes" id="UP001419268"/>
    </source>
</evidence>
<dbReference type="AlphaFoldDB" id="A0AAP0JHJ1"/>
<sequence>MESREDGQVGENRDHKHGEIVGLCFSCMHSHLHHTTHVSIFVPSHGRIKSHT</sequence>
<name>A0AAP0JHJ1_9MAGN</name>
<gene>
    <name evidence="1" type="ORF">Scep_013550</name>
</gene>
<proteinExistence type="predicted"/>
<reference evidence="1 2" key="1">
    <citation type="submission" date="2024-01" db="EMBL/GenBank/DDBJ databases">
        <title>Genome assemblies of Stephania.</title>
        <authorList>
            <person name="Yang L."/>
        </authorList>
    </citation>
    <scope>NUCLEOTIDE SEQUENCE [LARGE SCALE GENOMIC DNA]</scope>
    <source>
        <strain evidence="1">JXDWG</strain>
        <tissue evidence="1">Leaf</tissue>
    </source>
</reference>
<dbReference type="EMBL" id="JBBNAG010000005">
    <property type="protein sequence ID" value="KAK9134022.1"/>
    <property type="molecule type" value="Genomic_DNA"/>
</dbReference>
<protein>
    <submittedName>
        <fullName evidence="1">Uncharacterized protein</fullName>
    </submittedName>
</protein>
<dbReference type="Proteomes" id="UP001419268">
    <property type="component" value="Unassembled WGS sequence"/>
</dbReference>
<keyword evidence="2" id="KW-1185">Reference proteome</keyword>
<organism evidence="1 2">
    <name type="scientific">Stephania cephalantha</name>
    <dbReference type="NCBI Taxonomy" id="152367"/>
    <lineage>
        <taxon>Eukaryota</taxon>
        <taxon>Viridiplantae</taxon>
        <taxon>Streptophyta</taxon>
        <taxon>Embryophyta</taxon>
        <taxon>Tracheophyta</taxon>
        <taxon>Spermatophyta</taxon>
        <taxon>Magnoliopsida</taxon>
        <taxon>Ranunculales</taxon>
        <taxon>Menispermaceae</taxon>
        <taxon>Menispermoideae</taxon>
        <taxon>Cissampelideae</taxon>
        <taxon>Stephania</taxon>
    </lineage>
</organism>
<accession>A0AAP0JHJ1</accession>
<evidence type="ECO:0000313" key="1">
    <source>
        <dbReference type="EMBL" id="KAK9134022.1"/>
    </source>
</evidence>